<dbReference type="Gene3D" id="3.90.228.10">
    <property type="match status" value="1"/>
</dbReference>
<keyword evidence="3" id="KW-0808">Transferase</keyword>
<dbReference type="GO" id="GO:0003714">
    <property type="term" value="F:transcription corepressor activity"/>
    <property type="evidence" value="ECO:0007669"/>
    <property type="project" value="TreeGrafter"/>
</dbReference>
<evidence type="ECO:0000256" key="4">
    <source>
        <dbReference type="ARBA" id="ARBA00023027"/>
    </source>
</evidence>
<dbReference type="GO" id="GO:0016757">
    <property type="term" value="F:glycosyltransferase activity"/>
    <property type="evidence" value="ECO:0007669"/>
    <property type="project" value="UniProtKB-KW"/>
</dbReference>
<accession>A0A6P8XX99</accession>
<keyword evidence="4" id="KW-0520">NAD</keyword>
<protein>
    <submittedName>
        <fullName evidence="8">Uncharacterized protein LOC117639871</fullName>
    </submittedName>
</protein>
<dbReference type="GO" id="GO:0005634">
    <property type="term" value="C:nucleus"/>
    <property type="evidence" value="ECO:0007669"/>
    <property type="project" value="UniProtKB-SubCell"/>
</dbReference>
<feature type="region of interest" description="Disordered" evidence="6">
    <location>
        <begin position="1"/>
        <end position="49"/>
    </location>
</feature>
<evidence type="ECO:0000256" key="3">
    <source>
        <dbReference type="ARBA" id="ARBA00022679"/>
    </source>
</evidence>
<dbReference type="Proteomes" id="UP000515158">
    <property type="component" value="Unplaced"/>
</dbReference>
<feature type="compositionally biased region" description="Basic residues" evidence="6">
    <location>
        <begin position="78"/>
        <end position="99"/>
    </location>
</feature>
<dbReference type="RefSeq" id="XP_034231708.1">
    <property type="nucleotide sequence ID" value="XM_034375817.1"/>
</dbReference>
<sequence length="562" mass="59350">MKSAASVAPPQPCHFMKTASPAGGQGAQGRAGRWPTSKGSRKKAARKAKALQLAGQCAVAPPADVHQVTVQPPVQAPSRKKAQKKAARKAKAKARRLQRAAKAGQRAAAPPADVHHVTVQPPVQTPAPEPRGSSVTVDAGGLGAVDIGVAVTAPASAVVQPSTAPAGRPVKKGVRRCGVEGAAGAACSSTGLLSTALSTAAALPTASAAGSVFHFEATAESNAAVATASTADAAAPAAPNPKKRAADDDAEVVDSTTSPLTSPIASAVVNAVASPAGGVPVPPDAKRARCDVVDLDLDKVIELLEGSGARLVYRTGRAREPLEQADWTVLPPTPEDAVGNPLRYEPLDHGSSEYQRLQADFESRCLGKGFQVTRVCKVVNDWLLYEFQERVRRLEEQCGDVAVLRVYHGTPRANVHSIAMGNLDRRYAGRATNHAWWGKGVNFSPISYYASHYGDQGTFRSMIVSDVVVGRACSVRGPAQAPPLPGLPVQRYDTNIKLPQPQVICKFLDHQFYPTYIIDYTVPPRGHRSCPEVEVEWCPWWYTGNYDVSSGLWLGGFGGIEF</sequence>
<feature type="region of interest" description="Disordered" evidence="6">
    <location>
        <begin position="61"/>
        <end position="133"/>
    </location>
</feature>
<dbReference type="AlphaFoldDB" id="A0A6P8XX99"/>
<dbReference type="PANTHER" id="PTHR14453:SF67">
    <property type="entry name" value="POLY [ADP-RIBOSE] POLYMERASE"/>
    <property type="match status" value="1"/>
</dbReference>
<dbReference type="PANTHER" id="PTHR14453">
    <property type="entry name" value="PARP/ZINC FINGER CCCH TYPE DOMAIN CONTAINING PROTEIN"/>
    <property type="match status" value="1"/>
</dbReference>
<keyword evidence="2" id="KW-0328">Glycosyltransferase</keyword>
<dbReference type="GO" id="GO:0010629">
    <property type="term" value="P:negative regulation of gene expression"/>
    <property type="evidence" value="ECO:0007669"/>
    <property type="project" value="TreeGrafter"/>
</dbReference>
<evidence type="ECO:0000256" key="6">
    <source>
        <dbReference type="SAM" id="MobiDB-lite"/>
    </source>
</evidence>
<feature type="compositionally biased region" description="Basic residues" evidence="6">
    <location>
        <begin position="39"/>
        <end position="49"/>
    </location>
</feature>
<feature type="compositionally biased region" description="Low complexity" evidence="6">
    <location>
        <begin position="100"/>
        <end position="122"/>
    </location>
</feature>
<dbReference type="GO" id="GO:0005737">
    <property type="term" value="C:cytoplasm"/>
    <property type="evidence" value="ECO:0007669"/>
    <property type="project" value="TreeGrafter"/>
</dbReference>
<dbReference type="InterPro" id="IPR052056">
    <property type="entry name" value="Mono-ARTD/PARP"/>
</dbReference>
<gene>
    <name evidence="8" type="primary">LOC117639871</name>
</gene>
<evidence type="ECO:0000313" key="7">
    <source>
        <dbReference type="Proteomes" id="UP000515158"/>
    </source>
</evidence>
<name>A0A6P8XX99_THRPL</name>
<evidence type="ECO:0000256" key="5">
    <source>
        <dbReference type="ARBA" id="ARBA00023242"/>
    </source>
</evidence>
<reference evidence="8" key="1">
    <citation type="submission" date="2025-08" db="UniProtKB">
        <authorList>
            <consortium name="RefSeq"/>
        </authorList>
    </citation>
    <scope>IDENTIFICATION</scope>
    <source>
        <tissue evidence="8">Total insect</tissue>
    </source>
</reference>
<keyword evidence="7" id="KW-1185">Reference proteome</keyword>
<dbReference type="SUPFAM" id="SSF56399">
    <property type="entry name" value="ADP-ribosylation"/>
    <property type="match status" value="1"/>
</dbReference>
<dbReference type="KEGG" id="tpal:117639871"/>
<dbReference type="InParanoid" id="A0A6P8XX99"/>
<proteinExistence type="predicted"/>
<organism evidence="8">
    <name type="scientific">Thrips palmi</name>
    <name type="common">Melon thrips</name>
    <dbReference type="NCBI Taxonomy" id="161013"/>
    <lineage>
        <taxon>Eukaryota</taxon>
        <taxon>Metazoa</taxon>
        <taxon>Ecdysozoa</taxon>
        <taxon>Arthropoda</taxon>
        <taxon>Hexapoda</taxon>
        <taxon>Insecta</taxon>
        <taxon>Pterygota</taxon>
        <taxon>Neoptera</taxon>
        <taxon>Paraneoptera</taxon>
        <taxon>Thysanoptera</taxon>
        <taxon>Terebrantia</taxon>
        <taxon>Thripoidea</taxon>
        <taxon>Thripidae</taxon>
        <taxon>Thrips</taxon>
    </lineage>
</organism>
<evidence type="ECO:0000256" key="1">
    <source>
        <dbReference type="ARBA" id="ARBA00004123"/>
    </source>
</evidence>
<dbReference type="OrthoDB" id="6133115at2759"/>
<dbReference type="GeneID" id="117639871"/>
<comment type="subcellular location">
    <subcellularLocation>
        <location evidence="1">Nucleus</location>
    </subcellularLocation>
</comment>
<evidence type="ECO:0000256" key="2">
    <source>
        <dbReference type="ARBA" id="ARBA00022676"/>
    </source>
</evidence>
<evidence type="ECO:0000313" key="8">
    <source>
        <dbReference type="RefSeq" id="XP_034231708.1"/>
    </source>
</evidence>
<keyword evidence="5" id="KW-0539">Nucleus</keyword>